<keyword evidence="3" id="KW-1185">Reference proteome</keyword>
<dbReference type="PATRIC" id="fig|1207063.3.peg.640"/>
<dbReference type="SUPFAM" id="SSF56281">
    <property type="entry name" value="Metallo-hydrolase/oxidoreductase"/>
    <property type="match status" value="1"/>
</dbReference>
<dbReference type="STRING" id="1207063.P24_03151"/>
<dbReference type="EMBL" id="AMRL01000002">
    <property type="protein sequence ID" value="EKE78524.1"/>
    <property type="molecule type" value="Genomic_DNA"/>
</dbReference>
<dbReference type="InterPro" id="IPR036866">
    <property type="entry name" value="RibonucZ/Hydroxyglut_hydro"/>
</dbReference>
<dbReference type="RefSeq" id="WP_008943247.1">
    <property type="nucleotide sequence ID" value="NZ_AMRL01000002.1"/>
</dbReference>
<dbReference type="eggNOG" id="COG1235">
    <property type="taxonomic scope" value="Bacteria"/>
</dbReference>
<dbReference type="SMART" id="SM00849">
    <property type="entry name" value="Lactamase_B"/>
    <property type="match status" value="1"/>
</dbReference>
<sequence>MAGAVAGAGLTVRFWGVRGSIACADPAMMRYGGNTSCVEVRCGDRLIILDAGTGLKPLGEALTATGAASCRPVEADLLLSHTHHDHVTGLPFFRPAFDPGNRLRLWAGHLYPTRRLREVLAGLMAPPLFPVPLDIFRAIIAYEDFRAGEDVPLGDGISVRTAPLNHPNGATGYRIAYGGRSVCYVTDTEHREGQRDPAILGLVAGADLMIYDSTYTDAEYPRYRGWGHSTWEEGVRLAEAAGVGRLAIFHHDPNHDDDFMDGIAVAAEQARPGTIVAREGLELAL</sequence>
<protein>
    <submittedName>
        <fullName evidence="2">Metallo-beta-lactamase superfamily protein</fullName>
    </submittedName>
</protein>
<dbReference type="InterPro" id="IPR001279">
    <property type="entry name" value="Metallo-B-lactamas"/>
</dbReference>
<dbReference type="Proteomes" id="UP000006746">
    <property type="component" value="Unassembled WGS sequence"/>
</dbReference>
<proteinExistence type="predicted"/>
<evidence type="ECO:0000259" key="1">
    <source>
        <dbReference type="SMART" id="SM00849"/>
    </source>
</evidence>
<evidence type="ECO:0000313" key="2">
    <source>
        <dbReference type="EMBL" id="EKE78524.1"/>
    </source>
</evidence>
<reference evidence="2 3" key="1">
    <citation type="journal article" date="2012" name="J. Bacteriol.">
        <title>Genome Sequence of Oceanibaculum indicum Type Strain P24.</title>
        <authorList>
            <person name="Lai Q."/>
            <person name="Shao Z."/>
        </authorList>
    </citation>
    <scope>NUCLEOTIDE SEQUENCE [LARGE SCALE GENOMIC DNA]</scope>
    <source>
        <strain evidence="2 3">P24</strain>
    </source>
</reference>
<dbReference type="PANTHER" id="PTHR42663:SF4">
    <property type="entry name" value="SLL1036 PROTEIN"/>
    <property type="match status" value="1"/>
</dbReference>
<dbReference type="PANTHER" id="PTHR42663">
    <property type="entry name" value="HYDROLASE C777.06C-RELATED-RELATED"/>
    <property type="match status" value="1"/>
</dbReference>
<gene>
    <name evidence="2" type="ORF">P24_03151</name>
</gene>
<feature type="domain" description="Metallo-beta-lactamase" evidence="1">
    <location>
        <begin position="34"/>
        <end position="228"/>
    </location>
</feature>
<accession>K2K6Q8</accession>
<dbReference type="Pfam" id="PF12706">
    <property type="entry name" value="Lactamase_B_2"/>
    <property type="match status" value="1"/>
</dbReference>
<evidence type="ECO:0000313" key="3">
    <source>
        <dbReference type="Proteomes" id="UP000006746"/>
    </source>
</evidence>
<dbReference type="CDD" id="cd07715">
    <property type="entry name" value="TaR3-like_MBL-fold"/>
    <property type="match status" value="1"/>
</dbReference>
<organism evidence="2 3">
    <name type="scientific">Oceanibaculum indicum P24</name>
    <dbReference type="NCBI Taxonomy" id="1207063"/>
    <lineage>
        <taxon>Bacteria</taxon>
        <taxon>Pseudomonadati</taxon>
        <taxon>Pseudomonadota</taxon>
        <taxon>Alphaproteobacteria</taxon>
        <taxon>Rhodospirillales</taxon>
        <taxon>Oceanibaculaceae</taxon>
        <taxon>Oceanibaculum</taxon>
    </lineage>
</organism>
<dbReference type="AlphaFoldDB" id="K2K6Q8"/>
<dbReference type="Gene3D" id="3.60.15.10">
    <property type="entry name" value="Ribonuclease Z/Hydroxyacylglutathione hydrolase-like"/>
    <property type="match status" value="1"/>
</dbReference>
<comment type="caution">
    <text evidence="2">The sequence shown here is derived from an EMBL/GenBank/DDBJ whole genome shotgun (WGS) entry which is preliminary data.</text>
</comment>
<name>K2K6Q8_9PROT</name>